<name>A0ABY9WI56_9BACT</name>
<proteinExistence type="predicted"/>
<dbReference type="Proteomes" id="UP001611383">
    <property type="component" value="Chromosome"/>
</dbReference>
<keyword evidence="8" id="KW-1185">Reference proteome</keyword>
<feature type="transmembrane region" description="Helical" evidence="6">
    <location>
        <begin position="496"/>
        <end position="515"/>
    </location>
</feature>
<feature type="transmembrane region" description="Helical" evidence="6">
    <location>
        <begin position="400"/>
        <end position="423"/>
    </location>
</feature>
<feature type="transmembrane region" description="Helical" evidence="6">
    <location>
        <begin position="277"/>
        <end position="297"/>
    </location>
</feature>
<gene>
    <name evidence="7" type="ORF">F0U60_01285</name>
</gene>
<evidence type="ECO:0000256" key="6">
    <source>
        <dbReference type="SAM" id="Phobius"/>
    </source>
</evidence>
<dbReference type="PANTHER" id="PTHR30250:SF11">
    <property type="entry name" value="O-ANTIGEN TRANSPORTER-RELATED"/>
    <property type="match status" value="1"/>
</dbReference>
<feature type="transmembrane region" description="Helical" evidence="6">
    <location>
        <begin position="188"/>
        <end position="208"/>
    </location>
</feature>
<evidence type="ECO:0000313" key="8">
    <source>
        <dbReference type="Proteomes" id="UP001611383"/>
    </source>
</evidence>
<dbReference type="EMBL" id="CP043494">
    <property type="protein sequence ID" value="WNG42874.1"/>
    <property type="molecule type" value="Genomic_DNA"/>
</dbReference>
<keyword evidence="2" id="KW-1003">Cell membrane</keyword>
<evidence type="ECO:0000313" key="7">
    <source>
        <dbReference type="EMBL" id="WNG42874.1"/>
    </source>
</evidence>
<accession>A0ABY9WI56</accession>
<comment type="subcellular location">
    <subcellularLocation>
        <location evidence="1">Cell membrane</location>
        <topology evidence="1">Multi-pass membrane protein</topology>
    </subcellularLocation>
</comment>
<organism evidence="7 8">
    <name type="scientific">Archangium minus</name>
    <dbReference type="NCBI Taxonomy" id="83450"/>
    <lineage>
        <taxon>Bacteria</taxon>
        <taxon>Pseudomonadati</taxon>
        <taxon>Myxococcota</taxon>
        <taxon>Myxococcia</taxon>
        <taxon>Myxococcales</taxon>
        <taxon>Cystobacterineae</taxon>
        <taxon>Archangiaceae</taxon>
        <taxon>Archangium</taxon>
    </lineage>
</organism>
<keyword evidence="5 6" id="KW-0472">Membrane</keyword>
<reference evidence="7 8" key="1">
    <citation type="submission" date="2019-08" db="EMBL/GenBank/DDBJ databases">
        <title>Archangium and Cystobacter genomes.</title>
        <authorList>
            <person name="Chen I.-C.K."/>
            <person name="Wielgoss S."/>
        </authorList>
    </citation>
    <scope>NUCLEOTIDE SEQUENCE [LARGE SCALE GENOMIC DNA]</scope>
    <source>
        <strain evidence="7 8">Cbm 6</strain>
    </source>
</reference>
<evidence type="ECO:0000256" key="5">
    <source>
        <dbReference type="ARBA" id="ARBA00023136"/>
    </source>
</evidence>
<dbReference type="CDD" id="cd13128">
    <property type="entry name" value="MATE_Wzx_like"/>
    <property type="match status" value="1"/>
</dbReference>
<feature type="transmembrane region" description="Helical" evidence="6">
    <location>
        <begin position="363"/>
        <end position="380"/>
    </location>
</feature>
<dbReference type="InterPro" id="IPR002797">
    <property type="entry name" value="Polysacc_synth"/>
</dbReference>
<keyword evidence="3 6" id="KW-0812">Transmembrane</keyword>
<evidence type="ECO:0000256" key="2">
    <source>
        <dbReference type="ARBA" id="ARBA00022475"/>
    </source>
</evidence>
<feature type="transmembrane region" description="Helical" evidence="6">
    <location>
        <begin position="245"/>
        <end position="265"/>
    </location>
</feature>
<keyword evidence="4 6" id="KW-1133">Transmembrane helix</keyword>
<protein>
    <submittedName>
        <fullName evidence="7">Flippase</fullName>
    </submittedName>
</protein>
<feature type="transmembrane region" description="Helical" evidence="6">
    <location>
        <begin position="117"/>
        <end position="139"/>
    </location>
</feature>
<dbReference type="Pfam" id="PF01943">
    <property type="entry name" value="Polysacc_synt"/>
    <property type="match status" value="1"/>
</dbReference>
<feature type="transmembrane region" description="Helical" evidence="6">
    <location>
        <begin position="151"/>
        <end position="176"/>
    </location>
</feature>
<dbReference type="PANTHER" id="PTHR30250">
    <property type="entry name" value="PST FAMILY PREDICTED COLANIC ACID TRANSPORTER"/>
    <property type="match status" value="1"/>
</dbReference>
<evidence type="ECO:0000256" key="1">
    <source>
        <dbReference type="ARBA" id="ARBA00004651"/>
    </source>
</evidence>
<feature type="transmembrane region" description="Helical" evidence="6">
    <location>
        <begin position="220"/>
        <end position="239"/>
    </location>
</feature>
<feature type="transmembrane region" description="Helical" evidence="6">
    <location>
        <begin position="317"/>
        <end position="342"/>
    </location>
</feature>
<dbReference type="InterPro" id="IPR050833">
    <property type="entry name" value="Poly_Biosynth_Transport"/>
</dbReference>
<sequence length="580" mass="62160">MRRIPPPAFSWSLSAQPALCLKNRRHARLPYRPVAVCLTGKHRCRSLHTAIPVEDFVIETPPTSAAAPRAEPAQVDAHTSLRNALKLGGSLMVTYGIALAMRVVLPRYLGPESFGRYNWADGFSGAFFVLSAMGLDVYIRKEVAVRREHASEFFGGTLLLQVGLALGLTGAMLWVMRAGGEPPEVQTLALLMGGYQFFFRLNAILAAVLHAREKVDGLSVAHVAMKCIWGGGLVLVLLLRAPLPWLAAPFIGAEIFKAAFLFHLTRKHAGLKMRLDVRSTVTALLAALPFFINEAALATNGRVDVSILGLVANKTEVGYYGAVWGIAGMTMLLSPILGWVLLPMMSRAAASSQEEFTRILRRGLEGVVSVSIPVTLAMALGAETWVKLLIGEAYLPAAPVLRLLAPIFVLTYVATVCGSWLMAADRTWTVTRTSLMAAVLNPALNLLLIPLFLRWLGPAGGASATAISLATCEVLVTLILVSAIGSRAWDARGLAVLGKTLGTCAAVTALHLLLGHLGLDSRDLVRGLARMVLDGAAYLALILLTGAVRKDEVLGLVRMVRNRRKPQSATATPPSEARAA</sequence>
<feature type="transmembrane region" description="Helical" evidence="6">
    <location>
        <begin position="462"/>
        <end position="484"/>
    </location>
</feature>
<evidence type="ECO:0000256" key="3">
    <source>
        <dbReference type="ARBA" id="ARBA00022692"/>
    </source>
</evidence>
<feature type="transmembrane region" description="Helical" evidence="6">
    <location>
        <begin position="527"/>
        <end position="548"/>
    </location>
</feature>
<feature type="transmembrane region" description="Helical" evidence="6">
    <location>
        <begin position="435"/>
        <end position="456"/>
    </location>
</feature>
<feature type="transmembrane region" description="Helical" evidence="6">
    <location>
        <begin position="87"/>
        <end position="105"/>
    </location>
</feature>
<evidence type="ECO:0000256" key="4">
    <source>
        <dbReference type="ARBA" id="ARBA00022989"/>
    </source>
</evidence>